<feature type="domain" description="Chemotaxis phosphatase CheX-like" evidence="2">
    <location>
        <begin position="43"/>
        <end position="122"/>
    </location>
</feature>
<evidence type="ECO:0000313" key="3">
    <source>
        <dbReference type="EMBL" id="KIL48013.1"/>
    </source>
</evidence>
<protein>
    <submittedName>
        <fullName evidence="3">Chemotaxis protein CheX</fullName>
    </submittedName>
</protein>
<dbReference type="RefSeq" id="WP_232304263.1">
    <property type="nucleotide sequence ID" value="NZ_JXRR01000014.1"/>
</dbReference>
<proteinExistence type="predicted"/>
<dbReference type="EMBL" id="JXRR01000014">
    <property type="protein sequence ID" value="KIL48013.1"/>
    <property type="molecule type" value="Genomic_DNA"/>
</dbReference>
<sequence length="165" mass="17753">MVTSKVVTNTLNGTIYSIKNVIPLPVSIKKPHMLDRPYEQQNVGVMIGMTGDSRGQILIDGEKEAFRKLGLCMFGIELEDDMLLSFIGELGNMIAGSLAASISKSGVELDITPPAVISGKKALFGFTKAILLPFVVETVGEFTILLALQGHEGGKTYDPPAQVMR</sequence>
<dbReference type="Gene3D" id="3.40.1550.10">
    <property type="entry name" value="CheC-like"/>
    <property type="match status" value="1"/>
</dbReference>
<gene>
    <name evidence="3" type="ORF">KR50_21800</name>
</gene>
<organism evidence="3 4">
    <name type="scientific">Jeotgalibacillus campisalis</name>
    <dbReference type="NCBI Taxonomy" id="220754"/>
    <lineage>
        <taxon>Bacteria</taxon>
        <taxon>Bacillati</taxon>
        <taxon>Bacillota</taxon>
        <taxon>Bacilli</taxon>
        <taxon>Bacillales</taxon>
        <taxon>Caryophanaceae</taxon>
        <taxon>Jeotgalibacillus</taxon>
    </lineage>
</organism>
<comment type="caution">
    <text evidence="3">The sequence shown here is derived from an EMBL/GenBank/DDBJ whole genome shotgun (WGS) entry which is preliminary data.</text>
</comment>
<evidence type="ECO:0000313" key="4">
    <source>
        <dbReference type="Proteomes" id="UP000031972"/>
    </source>
</evidence>
<dbReference type="InterPro" id="IPR028976">
    <property type="entry name" value="CheC-like_sf"/>
</dbReference>
<dbReference type="PATRIC" id="fig|220754.4.peg.2197"/>
<dbReference type="PANTHER" id="PTHR39452">
    <property type="entry name" value="CHEY-P PHOSPHATASE CHEX"/>
    <property type="match status" value="1"/>
</dbReference>
<dbReference type="InterPro" id="IPR038756">
    <property type="entry name" value="CheX-like"/>
</dbReference>
<dbReference type="PANTHER" id="PTHR39452:SF1">
    <property type="entry name" value="CHEY-P PHOSPHATASE CHEX"/>
    <property type="match status" value="1"/>
</dbReference>
<dbReference type="InterPro" id="IPR028051">
    <property type="entry name" value="CheX-like_dom"/>
</dbReference>
<name>A0A0C2VVM1_9BACL</name>
<dbReference type="SUPFAM" id="SSF103039">
    <property type="entry name" value="CheC-like"/>
    <property type="match status" value="1"/>
</dbReference>
<dbReference type="Proteomes" id="UP000031972">
    <property type="component" value="Unassembled WGS sequence"/>
</dbReference>
<evidence type="ECO:0000259" key="2">
    <source>
        <dbReference type="Pfam" id="PF13690"/>
    </source>
</evidence>
<accession>A0A0C2VVM1</accession>
<dbReference type="Pfam" id="PF13690">
    <property type="entry name" value="CheX"/>
    <property type="match status" value="1"/>
</dbReference>
<dbReference type="CDD" id="cd17906">
    <property type="entry name" value="CheX"/>
    <property type="match status" value="1"/>
</dbReference>
<keyword evidence="4" id="KW-1185">Reference proteome</keyword>
<dbReference type="GO" id="GO:0006935">
    <property type="term" value="P:chemotaxis"/>
    <property type="evidence" value="ECO:0007669"/>
    <property type="project" value="UniProtKB-KW"/>
</dbReference>
<reference evidence="3 4" key="1">
    <citation type="submission" date="2015-01" db="EMBL/GenBank/DDBJ databases">
        <title>Jeotgalibacillus campisalis genome sequencing.</title>
        <authorList>
            <person name="Goh K.M."/>
            <person name="Chan K.-G."/>
            <person name="Yaakop A.S."/>
            <person name="Ee R."/>
            <person name="Gan H.M."/>
            <person name="Chan C.S."/>
        </authorList>
    </citation>
    <scope>NUCLEOTIDE SEQUENCE [LARGE SCALE GENOMIC DNA]</scope>
    <source>
        <strain evidence="3 4">SF-57</strain>
    </source>
</reference>
<dbReference type="AlphaFoldDB" id="A0A0C2VVM1"/>
<keyword evidence="1" id="KW-0145">Chemotaxis</keyword>
<evidence type="ECO:0000256" key="1">
    <source>
        <dbReference type="ARBA" id="ARBA00022500"/>
    </source>
</evidence>